<proteinExistence type="predicted"/>
<name>A0A3P5ZHQ0_BRACM</name>
<protein>
    <submittedName>
        <fullName evidence="1">Uncharacterized protein</fullName>
    </submittedName>
</protein>
<dbReference type="AlphaFoldDB" id="A0A3P5ZHQ0"/>
<sequence length="39" mass="4403">METFPMIQGLAKAWRFALSTIVVWVEAPCPPTNLNTQQL</sequence>
<dbReference type="EMBL" id="LR031572">
    <property type="protein sequence ID" value="VDC79622.1"/>
    <property type="molecule type" value="Genomic_DNA"/>
</dbReference>
<organism evidence="1">
    <name type="scientific">Brassica campestris</name>
    <name type="common">Field mustard</name>
    <dbReference type="NCBI Taxonomy" id="3711"/>
    <lineage>
        <taxon>Eukaryota</taxon>
        <taxon>Viridiplantae</taxon>
        <taxon>Streptophyta</taxon>
        <taxon>Embryophyta</taxon>
        <taxon>Tracheophyta</taxon>
        <taxon>Spermatophyta</taxon>
        <taxon>Magnoliopsida</taxon>
        <taxon>eudicotyledons</taxon>
        <taxon>Gunneridae</taxon>
        <taxon>Pentapetalae</taxon>
        <taxon>rosids</taxon>
        <taxon>malvids</taxon>
        <taxon>Brassicales</taxon>
        <taxon>Brassicaceae</taxon>
        <taxon>Brassiceae</taxon>
        <taxon>Brassica</taxon>
    </lineage>
</organism>
<accession>A0A3P5ZHQ0</accession>
<evidence type="ECO:0000313" key="1">
    <source>
        <dbReference type="EMBL" id="VDC79622.1"/>
    </source>
</evidence>
<gene>
    <name evidence="1" type="ORF">BRAA03T10840Z</name>
</gene>
<reference evidence="1" key="1">
    <citation type="submission" date="2018-11" db="EMBL/GenBank/DDBJ databases">
        <authorList>
            <consortium name="Genoscope - CEA"/>
            <person name="William W."/>
        </authorList>
    </citation>
    <scope>NUCLEOTIDE SEQUENCE</scope>
</reference>